<reference evidence="2" key="1">
    <citation type="submission" date="2022-05" db="EMBL/GenBank/DDBJ databases">
        <title>The Musa troglodytarum L. genome provides insights into the mechanism of non-climacteric behaviour and enrichment of carotenoids.</title>
        <authorList>
            <person name="Wang J."/>
        </authorList>
    </citation>
    <scope>NUCLEOTIDE SEQUENCE</scope>
    <source>
        <tissue evidence="2">Leaf</tissue>
    </source>
</reference>
<name>A0A9E7KG63_9LILI</name>
<evidence type="ECO:0000313" key="2">
    <source>
        <dbReference type="EMBL" id="URE14525.1"/>
    </source>
</evidence>
<dbReference type="OrthoDB" id="10251073at2759"/>
<organism evidence="2 4">
    <name type="scientific">Musa troglodytarum</name>
    <name type="common">fe'i banana</name>
    <dbReference type="NCBI Taxonomy" id="320322"/>
    <lineage>
        <taxon>Eukaryota</taxon>
        <taxon>Viridiplantae</taxon>
        <taxon>Streptophyta</taxon>
        <taxon>Embryophyta</taxon>
        <taxon>Tracheophyta</taxon>
        <taxon>Spermatophyta</taxon>
        <taxon>Magnoliopsida</taxon>
        <taxon>Liliopsida</taxon>
        <taxon>Zingiberales</taxon>
        <taxon>Musaceae</taxon>
        <taxon>Musa</taxon>
    </lineage>
</organism>
<dbReference type="Proteomes" id="UP001055439">
    <property type="component" value="Chromosome 7"/>
</dbReference>
<dbReference type="EMBL" id="CP097509">
    <property type="protein sequence ID" value="URE14866.1"/>
    <property type="molecule type" value="Genomic_DNA"/>
</dbReference>
<evidence type="ECO:0000256" key="1">
    <source>
        <dbReference type="SAM" id="MobiDB-lite"/>
    </source>
</evidence>
<protein>
    <submittedName>
        <fullName evidence="2">SWIB</fullName>
    </submittedName>
</protein>
<dbReference type="EMBL" id="CP097509">
    <property type="protein sequence ID" value="URE14525.1"/>
    <property type="molecule type" value="Genomic_DNA"/>
</dbReference>
<dbReference type="EMBL" id="CP097509">
    <property type="protein sequence ID" value="URE14522.1"/>
    <property type="molecule type" value="Genomic_DNA"/>
</dbReference>
<evidence type="ECO:0000313" key="3">
    <source>
        <dbReference type="EMBL" id="URE14866.1"/>
    </source>
</evidence>
<sequence>MLISCYPKCFGNSLMINCNYWLQEWQSDAIYSPAVETFLYQVPGTAADQAANDLNSCKNVRENDSPAPDGPDSGGSHQHFFSAAVCRVGGMQTQTA</sequence>
<evidence type="ECO:0000313" key="4">
    <source>
        <dbReference type="Proteomes" id="UP001055439"/>
    </source>
</evidence>
<gene>
    <name evidence="3" type="ORF">MUK42_33837</name>
    <name evidence="2" type="ORF">MUK42_34166</name>
</gene>
<proteinExistence type="predicted"/>
<accession>A0A9E7KG63</accession>
<dbReference type="AlphaFoldDB" id="A0A9E7KG63"/>
<keyword evidence="4" id="KW-1185">Reference proteome</keyword>
<feature type="region of interest" description="Disordered" evidence="1">
    <location>
        <begin position="57"/>
        <end position="78"/>
    </location>
</feature>